<dbReference type="GO" id="GO:0004175">
    <property type="term" value="F:endopeptidase activity"/>
    <property type="evidence" value="ECO:0007669"/>
    <property type="project" value="UniProtKB-ARBA"/>
</dbReference>
<name>A0A0M0L5T4_9BACI</name>
<comment type="caution">
    <text evidence="3">The sequence shown here is derived from an EMBL/GenBank/DDBJ whole genome shotgun (WGS) entry which is preliminary data.</text>
</comment>
<feature type="transmembrane region" description="Helical" evidence="1">
    <location>
        <begin position="27"/>
        <end position="49"/>
    </location>
</feature>
<dbReference type="STRING" id="284581.AMD01_11445"/>
<dbReference type="OrthoDB" id="1437285at2"/>
<feature type="transmembrane region" description="Helical" evidence="1">
    <location>
        <begin position="113"/>
        <end position="134"/>
    </location>
</feature>
<evidence type="ECO:0000259" key="2">
    <source>
        <dbReference type="Pfam" id="PF02517"/>
    </source>
</evidence>
<evidence type="ECO:0000256" key="1">
    <source>
        <dbReference type="SAM" id="Phobius"/>
    </source>
</evidence>
<dbReference type="PANTHER" id="PTHR35797">
    <property type="entry name" value="PROTEASE-RELATED"/>
    <property type="match status" value="1"/>
</dbReference>
<dbReference type="EMBL" id="LILC01000013">
    <property type="protein sequence ID" value="KOO46436.1"/>
    <property type="molecule type" value="Genomic_DNA"/>
</dbReference>
<keyword evidence="1" id="KW-1133">Transmembrane helix</keyword>
<organism evidence="3 4">
    <name type="scientific">Priestia koreensis</name>
    <dbReference type="NCBI Taxonomy" id="284581"/>
    <lineage>
        <taxon>Bacteria</taxon>
        <taxon>Bacillati</taxon>
        <taxon>Bacillota</taxon>
        <taxon>Bacilli</taxon>
        <taxon>Bacillales</taxon>
        <taxon>Bacillaceae</taxon>
        <taxon>Priestia</taxon>
    </lineage>
</organism>
<feature type="transmembrane region" description="Helical" evidence="1">
    <location>
        <begin position="70"/>
        <end position="93"/>
    </location>
</feature>
<keyword evidence="1" id="KW-0812">Transmembrane</keyword>
<feature type="transmembrane region" description="Helical" evidence="1">
    <location>
        <begin position="155"/>
        <end position="173"/>
    </location>
</feature>
<proteinExistence type="predicted"/>
<keyword evidence="4" id="KW-1185">Reference proteome</keyword>
<feature type="transmembrane region" description="Helical" evidence="1">
    <location>
        <begin position="247"/>
        <end position="265"/>
    </location>
</feature>
<gene>
    <name evidence="3" type="ORF">AMD01_11445</name>
</gene>
<evidence type="ECO:0000313" key="4">
    <source>
        <dbReference type="Proteomes" id="UP000037558"/>
    </source>
</evidence>
<sequence>MKKPLTLVLTYCILVFGSTTLLNLTHTPFLVTISQLTPLFSTFFVFIFWTMKKDFIKEIGIFRLGSLKSYLYGFLACVPIIISFLIAWSLGYIDLPSVDRFPTWLHGQQGRFWFILQHSLSAYSLLSLLLFSFGEEIGWRGLLHTQLLKVVSTKMTVLLTSLLWLLFHLPFYLNGYNESGTTSVNIMLFSFMIVPLSIVMGWVRLQTKSIWPLVIFHASINFSRSLLEQLFYSKKDGWELITGESGIISIMIWILIAIPLWNVFTKNEKGMKKTKTKTLSIHAQKP</sequence>
<keyword evidence="1" id="KW-0472">Membrane</keyword>
<dbReference type="AlphaFoldDB" id="A0A0M0L5T4"/>
<feature type="transmembrane region" description="Helical" evidence="1">
    <location>
        <begin position="210"/>
        <end position="227"/>
    </location>
</feature>
<feature type="domain" description="CAAX prenyl protease 2/Lysostaphin resistance protein A-like" evidence="2">
    <location>
        <begin position="122"/>
        <end position="222"/>
    </location>
</feature>
<protein>
    <recommendedName>
        <fullName evidence="2">CAAX prenyl protease 2/Lysostaphin resistance protein A-like domain-containing protein</fullName>
    </recommendedName>
</protein>
<feature type="transmembrane region" description="Helical" evidence="1">
    <location>
        <begin position="185"/>
        <end position="203"/>
    </location>
</feature>
<dbReference type="PATRIC" id="fig|284581.3.peg.2403"/>
<dbReference type="Proteomes" id="UP000037558">
    <property type="component" value="Unassembled WGS sequence"/>
</dbReference>
<dbReference type="PANTHER" id="PTHR35797:SF1">
    <property type="entry name" value="PROTEASE"/>
    <property type="match status" value="1"/>
</dbReference>
<dbReference type="InterPro" id="IPR003675">
    <property type="entry name" value="Rce1/LyrA-like_dom"/>
</dbReference>
<reference evidence="4" key="1">
    <citation type="submission" date="2015-08" db="EMBL/GenBank/DDBJ databases">
        <title>Fjat-14210 dsm16467.</title>
        <authorList>
            <person name="Liu B."/>
            <person name="Wang J."/>
            <person name="Zhu Y."/>
            <person name="Liu G."/>
            <person name="Chen Q."/>
            <person name="Chen Z."/>
            <person name="Lan J."/>
            <person name="Che J."/>
            <person name="Ge C."/>
            <person name="Shi H."/>
            <person name="Pan Z."/>
            <person name="Liu X."/>
        </authorList>
    </citation>
    <scope>NUCLEOTIDE SEQUENCE [LARGE SCALE GENOMIC DNA]</scope>
    <source>
        <strain evidence="4">DSM 16467</strain>
    </source>
</reference>
<dbReference type="Pfam" id="PF02517">
    <property type="entry name" value="Rce1-like"/>
    <property type="match status" value="1"/>
</dbReference>
<dbReference type="GO" id="GO:0080120">
    <property type="term" value="P:CAAX-box protein maturation"/>
    <property type="evidence" value="ECO:0007669"/>
    <property type="project" value="UniProtKB-ARBA"/>
</dbReference>
<evidence type="ECO:0000313" key="3">
    <source>
        <dbReference type="EMBL" id="KOO46436.1"/>
    </source>
</evidence>
<accession>A0A0M0L5T4</accession>
<dbReference type="RefSeq" id="WP_053401527.1">
    <property type="nucleotide sequence ID" value="NZ_LILC01000013.1"/>
</dbReference>
<dbReference type="InterPro" id="IPR042150">
    <property type="entry name" value="MmRce1-like"/>
</dbReference>